<name>A0ACC4ZZS2_9BACL</name>
<gene>
    <name evidence="1" type="ORF">NS115_03680</name>
</gene>
<proteinExistence type="predicted"/>
<accession>A0ACC4ZZS2</accession>
<dbReference type="EMBL" id="LDRX01000015">
    <property type="protein sequence ID" value="KTS84442.1"/>
    <property type="molecule type" value="Genomic_DNA"/>
</dbReference>
<reference evidence="1 2" key="1">
    <citation type="journal article" date="2016" name="Front. Microbiol.">
        <title>Genomic Resource of Rice Seed Associated Bacteria.</title>
        <authorList>
            <person name="Midha S."/>
            <person name="Bansal K."/>
            <person name="Sharma S."/>
            <person name="Kumar N."/>
            <person name="Patil P.P."/>
            <person name="Chaudhry V."/>
            <person name="Patil P.B."/>
        </authorList>
    </citation>
    <scope>NUCLEOTIDE SEQUENCE [LARGE SCALE GENOMIC DNA]</scope>
    <source>
        <strain evidence="1 2">NS115</strain>
    </source>
</reference>
<evidence type="ECO:0000313" key="2">
    <source>
        <dbReference type="Proteomes" id="UP000074866"/>
    </source>
</evidence>
<keyword evidence="2" id="KW-1185">Reference proteome</keyword>
<evidence type="ECO:0000313" key="1">
    <source>
        <dbReference type="EMBL" id="KTS84442.1"/>
    </source>
</evidence>
<organism evidence="1 2">
    <name type="scientific">Paenibacillus jamilae</name>
    <dbReference type="NCBI Taxonomy" id="114136"/>
    <lineage>
        <taxon>Bacteria</taxon>
        <taxon>Bacillati</taxon>
        <taxon>Bacillota</taxon>
        <taxon>Bacilli</taxon>
        <taxon>Bacillales</taxon>
        <taxon>Paenibacillaceae</taxon>
        <taxon>Paenibacillus</taxon>
    </lineage>
</organism>
<protein>
    <submittedName>
        <fullName evidence="1">Uncharacterized protein</fullName>
    </submittedName>
</protein>
<sequence>MSKLTNVVMENVVLEGAVYELMYGRPQVGDILQITCRRSYLTQGGFYKVVAINREGVPVIKDDDDDDMTIANADHYVIYKKPLQKGDYAIVTAYDSSMTTGITRGAVVKILRTDGSNRPYQASGVSANGVDPDKGGWFTKAQLVRATEAEIKAATQKFQNGDYVRVTSCTGEHMTDVRVGQYALVLQGKVDSDGEVKIKTLAGKIGYGTPEQFEKVSEEEALKAHKWERIGRSVDEYKVGDVIQIAQYQGGSPVGTVAIIRDILSDRVCYTSGRTNEERFIARFDAIRLIAPVAARFDQQGA</sequence>
<dbReference type="Proteomes" id="UP000074866">
    <property type="component" value="Unassembled WGS sequence"/>
</dbReference>
<comment type="caution">
    <text evidence="1">The sequence shown here is derived from an EMBL/GenBank/DDBJ whole genome shotgun (WGS) entry which is preliminary data.</text>
</comment>